<dbReference type="InterPro" id="IPR035472">
    <property type="entry name" value="RpiR-like_SIS"/>
</dbReference>
<proteinExistence type="predicted"/>
<dbReference type="AlphaFoldDB" id="A0A7X9XNJ0"/>
<dbReference type="InterPro" id="IPR046348">
    <property type="entry name" value="SIS_dom_sf"/>
</dbReference>
<gene>
    <name evidence="5" type="ORF">HF849_05950</name>
</gene>
<evidence type="ECO:0000313" key="5">
    <source>
        <dbReference type="EMBL" id="NMF04308.1"/>
    </source>
</evidence>
<keyword evidence="2" id="KW-0238">DNA-binding</keyword>
<dbReference type="InterPro" id="IPR001347">
    <property type="entry name" value="SIS_dom"/>
</dbReference>
<dbReference type="SUPFAM" id="SSF53697">
    <property type="entry name" value="SIS domain"/>
    <property type="match status" value="1"/>
</dbReference>
<dbReference type="SUPFAM" id="SSF46689">
    <property type="entry name" value="Homeodomain-like"/>
    <property type="match status" value="1"/>
</dbReference>
<evidence type="ECO:0000259" key="4">
    <source>
        <dbReference type="PROSITE" id="PS51071"/>
    </source>
</evidence>
<dbReference type="PROSITE" id="PS51071">
    <property type="entry name" value="HTH_RPIR"/>
    <property type="match status" value="1"/>
</dbReference>
<keyword evidence="3" id="KW-0804">Transcription</keyword>
<dbReference type="GO" id="GO:0003677">
    <property type="term" value="F:DNA binding"/>
    <property type="evidence" value="ECO:0007669"/>
    <property type="project" value="UniProtKB-KW"/>
</dbReference>
<evidence type="ECO:0000256" key="3">
    <source>
        <dbReference type="ARBA" id="ARBA00023163"/>
    </source>
</evidence>
<dbReference type="PANTHER" id="PTHR30514">
    <property type="entry name" value="GLUCOKINASE"/>
    <property type="match status" value="1"/>
</dbReference>
<dbReference type="GO" id="GO:0097367">
    <property type="term" value="F:carbohydrate derivative binding"/>
    <property type="evidence" value="ECO:0007669"/>
    <property type="project" value="InterPro"/>
</dbReference>
<dbReference type="Pfam" id="PF01418">
    <property type="entry name" value="HTH_6"/>
    <property type="match status" value="1"/>
</dbReference>
<dbReference type="CDD" id="cd05013">
    <property type="entry name" value="SIS_RpiR"/>
    <property type="match status" value="1"/>
</dbReference>
<protein>
    <submittedName>
        <fullName evidence="5">MurR/RpiR family transcriptional regulator</fullName>
    </submittedName>
</protein>
<evidence type="ECO:0000256" key="1">
    <source>
        <dbReference type="ARBA" id="ARBA00023015"/>
    </source>
</evidence>
<dbReference type="InterPro" id="IPR000281">
    <property type="entry name" value="HTH_RpiR"/>
</dbReference>
<organism evidence="5 6">
    <name type="scientific">Clostridium beijerinckii</name>
    <name type="common">Clostridium MP</name>
    <dbReference type="NCBI Taxonomy" id="1520"/>
    <lineage>
        <taxon>Bacteria</taxon>
        <taxon>Bacillati</taxon>
        <taxon>Bacillota</taxon>
        <taxon>Clostridia</taxon>
        <taxon>Eubacteriales</taxon>
        <taxon>Clostridiaceae</taxon>
        <taxon>Clostridium</taxon>
    </lineage>
</organism>
<dbReference type="InterPro" id="IPR036388">
    <property type="entry name" value="WH-like_DNA-bd_sf"/>
</dbReference>
<dbReference type="Gene3D" id="1.10.10.10">
    <property type="entry name" value="Winged helix-like DNA-binding domain superfamily/Winged helix DNA-binding domain"/>
    <property type="match status" value="1"/>
</dbReference>
<sequence length="256" mass="29819">MKLEKLINTNYNNLKPNDLYIWNFISNNKKECCSLTIDELALKCNISRTSIIRFAKRLGLSGYSELRLYLKLEEEKDPINENENTVQSYINLMNMMIGEYGKQDFTKICKLLYESEKVFLYGTGAVQRTVAKELRRKFLVGHEHFYMIDGVDEIDSLCNTLTNHDLVFVISLNGKSDNAKEFSKQLLLKGVPFVSITSLSENDIAKYSTEKLYINTPEINIGTGDVYQILEMYFILSDILFLNFMNYKRIREHNYL</sequence>
<dbReference type="RefSeq" id="WP_168981383.1">
    <property type="nucleotide sequence ID" value="NZ_JABAGD010000008.1"/>
</dbReference>
<dbReference type="EMBL" id="JABAGD010000008">
    <property type="protein sequence ID" value="NMF04308.1"/>
    <property type="molecule type" value="Genomic_DNA"/>
</dbReference>
<dbReference type="InterPro" id="IPR009057">
    <property type="entry name" value="Homeodomain-like_sf"/>
</dbReference>
<dbReference type="Proteomes" id="UP000587880">
    <property type="component" value="Unassembled WGS sequence"/>
</dbReference>
<keyword evidence="1" id="KW-0805">Transcription regulation</keyword>
<feature type="domain" description="HTH rpiR-type" evidence="4">
    <location>
        <begin position="1"/>
        <end position="77"/>
    </location>
</feature>
<name>A0A7X9XNJ0_CLOBE</name>
<evidence type="ECO:0000256" key="2">
    <source>
        <dbReference type="ARBA" id="ARBA00023125"/>
    </source>
</evidence>
<dbReference type="PANTHER" id="PTHR30514:SF1">
    <property type="entry name" value="HTH-TYPE TRANSCRIPTIONAL REGULATOR HEXR-RELATED"/>
    <property type="match status" value="1"/>
</dbReference>
<comment type="caution">
    <text evidence="5">The sequence shown here is derived from an EMBL/GenBank/DDBJ whole genome shotgun (WGS) entry which is preliminary data.</text>
</comment>
<accession>A0A7X9XNJ0</accession>
<dbReference type="InterPro" id="IPR047640">
    <property type="entry name" value="RpiR-like"/>
</dbReference>
<dbReference type="GO" id="GO:1901135">
    <property type="term" value="P:carbohydrate derivative metabolic process"/>
    <property type="evidence" value="ECO:0007669"/>
    <property type="project" value="InterPro"/>
</dbReference>
<dbReference type="Gene3D" id="3.40.50.10490">
    <property type="entry name" value="Glucose-6-phosphate isomerase like protein, domain 1"/>
    <property type="match status" value="1"/>
</dbReference>
<dbReference type="GO" id="GO:0003700">
    <property type="term" value="F:DNA-binding transcription factor activity"/>
    <property type="evidence" value="ECO:0007669"/>
    <property type="project" value="InterPro"/>
</dbReference>
<dbReference type="Pfam" id="PF01380">
    <property type="entry name" value="SIS"/>
    <property type="match status" value="1"/>
</dbReference>
<reference evidence="5 6" key="1">
    <citation type="submission" date="2020-04" db="EMBL/GenBank/DDBJ databases">
        <authorList>
            <person name="Hitch T.C.A."/>
            <person name="Wylensek D."/>
            <person name="Clavel T."/>
        </authorList>
    </citation>
    <scope>NUCLEOTIDE SEQUENCE [LARGE SCALE GENOMIC DNA]</scope>
    <source>
        <strain evidence="5 6">WB01_NA02</strain>
    </source>
</reference>
<evidence type="ECO:0000313" key="6">
    <source>
        <dbReference type="Proteomes" id="UP000587880"/>
    </source>
</evidence>